<keyword evidence="4" id="KW-1185">Reference proteome</keyword>
<dbReference type="CDD" id="cd02209">
    <property type="entry name" value="cupin_XRE_C"/>
    <property type="match status" value="1"/>
</dbReference>
<dbReference type="InterPro" id="IPR050807">
    <property type="entry name" value="TransReg_Diox_bact_type"/>
</dbReference>
<gene>
    <name evidence="3" type="ORF">ACFOES_04245</name>
</gene>
<dbReference type="InterPro" id="IPR013096">
    <property type="entry name" value="Cupin_2"/>
</dbReference>
<dbReference type="PANTHER" id="PTHR46797">
    <property type="entry name" value="HTH-TYPE TRANSCRIPTIONAL REGULATOR"/>
    <property type="match status" value="1"/>
</dbReference>
<dbReference type="Gene3D" id="1.10.260.40">
    <property type="entry name" value="lambda repressor-like DNA-binding domains"/>
    <property type="match status" value="1"/>
</dbReference>
<name>A0ABV7AE26_9RHOB</name>
<dbReference type="SMART" id="SM00530">
    <property type="entry name" value="HTH_XRE"/>
    <property type="match status" value="1"/>
</dbReference>
<evidence type="ECO:0000256" key="1">
    <source>
        <dbReference type="ARBA" id="ARBA00023125"/>
    </source>
</evidence>
<evidence type="ECO:0000313" key="4">
    <source>
        <dbReference type="Proteomes" id="UP001595443"/>
    </source>
</evidence>
<proteinExistence type="predicted"/>
<evidence type="ECO:0000313" key="3">
    <source>
        <dbReference type="EMBL" id="MFC2967296.1"/>
    </source>
</evidence>
<dbReference type="InterPro" id="IPR010982">
    <property type="entry name" value="Lambda_DNA-bd_dom_sf"/>
</dbReference>
<dbReference type="RefSeq" id="WP_377831933.1">
    <property type="nucleotide sequence ID" value="NZ_JBHRSK010000004.1"/>
</dbReference>
<dbReference type="SUPFAM" id="SSF47413">
    <property type="entry name" value="lambda repressor-like DNA-binding domains"/>
    <property type="match status" value="1"/>
</dbReference>
<feature type="domain" description="HTH cro/C1-type" evidence="2">
    <location>
        <begin position="36"/>
        <end position="90"/>
    </location>
</feature>
<protein>
    <submittedName>
        <fullName evidence="3">Helix-turn-helix domain-containing protein</fullName>
    </submittedName>
</protein>
<dbReference type="Proteomes" id="UP001595443">
    <property type="component" value="Unassembled WGS sequence"/>
</dbReference>
<dbReference type="InterPro" id="IPR011051">
    <property type="entry name" value="RmlC_Cupin_sf"/>
</dbReference>
<evidence type="ECO:0000259" key="2">
    <source>
        <dbReference type="PROSITE" id="PS50943"/>
    </source>
</evidence>
<dbReference type="EMBL" id="JBHRSK010000004">
    <property type="protein sequence ID" value="MFC2967296.1"/>
    <property type="molecule type" value="Genomic_DNA"/>
</dbReference>
<reference evidence="4" key="1">
    <citation type="journal article" date="2019" name="Int. J. Syst. Evol. Microbiol.">
        <title>The Global Catalogue of Microorganisms (GCM) 10K type strain sequencing project: providing services to taxonomists for standard genome sequencing and annotation.</title>
        <authorList>
            <consortium name="The Broad Institute Genomics Platform"/>
            <consortium name="The Broad Institute Genome Sequencing Center for Infectious Disease"/>
            <person name="Wu L."/>
            <person name="Ma J."/>
        </authorList>
    </citation>
    <scope>NUCLEOTIDE SEQUENCE [LARGE SCALE GENOMIC DNA]</scope>
    <source>
        <strain evidence="4">KCTC 62192</strain>
    </source>
</reference>
<accession>A0ABV7AE26</accession>
<dbReference type="PANTHER" id="PTHR46797:SF1">
    <property type="entry name" value="METHYLPHOSPHONATE SYNTHASE"/>
    <property type="match status" value="1"/>
</dbReference>
<dbReference type="Pfam" id="PF07883">
    <property type="entry name" value="Cupin_2"/>
    <property type="match status" value="1"/>
</dbReference>
<dbReference type="InterPro" id="IPR001387">
    <property type="entry name" value="Cro/C1-type_HTH"/>
</dbReference>
<dbReference type="CDD" id="cd00093">
    <property type="entry name" value="HTH_XRE"/>
    <property type="match status" value="1"/>
</dbReference>
<dbReference type="PROSITE" id="PS50943">
    <property type="entry name" value="HTH_CROC1"/>
    <property type="match status" value="1"/>
</dbReference>
<dbReference type="Gene3D" id="2.60.120.10">
    <property type="entry name" value="Jelly Rolls"/>
    <property type="match status" value="1"/>
</dbReference>
<keyword evidence="1" id="KW-0238">DNA-binding</keyword>
<dbReference type="InterPro" id="IPR014710">
    <property type="entry name" value="RmlC-like_jellyroll"/>
</dbReference>
<comment type="caution">
    <text evidence="3">The sequence shown here is derived from an EMBL/GenBank/DDBJ whole genome shotgun (WGS) entry which is preliminary data.</text>
</comment>
<organism evidence="3 4">
    <name type="scientific">Acidimangrovimonas pyrenivorans</name>
    <dbReference type="NCBI Taxonomy" id="2030798"/>
    <lineage>
        <taxon>Bacteria</taxon>
        <taxon>Pseudomonadati</taxon>
        <taxon>Pseudomonadota</taxon>
        <taxon>Alphaproteobacteria</taxon>
        <taxon>Rhodobacterales</taxon>
        <taxon>Paracoccaceae</taxon>
        <taxon>Acidimangrovimonas</taxon>
    </lineage>
</organism>
<dbReference type="SUPFAM" id="SSF51182">
    <property type="entry name" value="RmlC-like cupins"/>
    <property type="match status" value="1"/>
</dbReference>
<sequence length="212" mass="22500">MGDSGSWTAGKGAAMEQPAAERAQKRGLDLLVGLAVRNERSIAGMTLSELSAKSGVSSPMISKIERGHVSASLSTLNALAGAIGVPIINFFAETVEIGEVAFVRAGEGVTVRRAGSTYGHVYRQLGRVSTGHLDFETYLITLDRPVAGTPFFQHSGVELLHLLEGSLSYRIGEESYELGPGDTLTFESEAPHGPVRMTSARAVFLTVIARPK</sequence>
<dbReference type="Pfam" id="PF01381">
    <property type="entry name" value="HTH_3"/>
    <property type="match status" value="1"/>
</dbReference>